<evidence type="ECO:0000313" key="4">
    <source>
        <dbReference type="EMBL" id="GFD48249.1"/>
    </source>
</evidence>
<dbReference type="PANTHER" id="PTHR47447:SF21">
    <property type="entry name" value="PENTACOTRIPEPTIDE-REPEAT REGION OF PRORP DOMAIN-CONTAINING PROTEIN"/>
    <property type="match status" value="1"/>
</dbReference>
<accession>A0A699WN32</accession>
<evidence type="ECO:0000256" key="2">
    <source>
        <dbReference type="ARBA" id="ARBA00022737"/>
    </source>
</evidence>
<feature type="repeat" description="PPR" evidence="3">
    <location>
        <begin position="16"/>
        <end position="50"/>
    </location>
</feature>
<feature type="non-terminal residue" evidence="4">
    <location>
        <position position="87"/>
    </location>
</feature>
<protein>
    <submittedName>
        <fullName evidence="4">Pentatricopeptide repeat-containing protein At5g48730, chloroplastic</fullName>
    </submittedName>
</protein>
<dbReference type="InterPro" id="IPR002885">
    <property type="entry name" value="PPR_rpt"/>
</dbReference>
<reference evidence="4" key="1">
    <citation type="journal article" date="2019" name="Sci. Rep.">
        <title>Draft genome of Tanacetum cinerariifolium, the natural source of mosquito coil.</title>
        <authorList>
            <person name="Yamashiro T."/>
            <person name="Shiraishi A."/>
            <person name="Satake H."/>
            <person name="Nakayama K."/>
        </authorList>
    </citation>
    <scope>NUCLEOTIDE SEQUENCE</scope>
</reference>
<gene>
    <name evidence="4" type="ORF">Tci_920218</name>
</gene>
<proteinExistence type="inferred from homology"/>
<dbReference type="PANTHER" id="PTHR47447">
    <property type="entry name" value="OS03G0856100 PROTEIN"/>
    <property type="match status" value="1"/>
</dbReference>
<comment type="similarity">
    <text evidence="1">Belongs to the PPR family. P subfamily.</text>
</comment>
<sequence>MSAVMEYMQKYYFKWTLVTYNIVIDAFGRAGDVNQMEFLFRLMQSESIKPNCVTLCSLVRGYAQAGKAEKIGGLMRYIESSDVTVDT</sequence>
<dbReference type="AlphaFoldDB" id="A0A699WN32"/>
<dbReference type="Pfam" id="PF13041">
    <property type="entry name" value="PPR_2"/>
    <property type="match status" value="1"/>
</dbReference>
<dbReference type="NCBIfam" id="TIGR00756">
    <property type="entry name" value="PPR"/>
    <property type="match status" value="1"/>
</dbReference>
<dbReference type="Gene3D" id="1.25.40.10">
    <property type="entry name" value="Tetratricopeptide repeat domain"/>
    <property type="match status" value="1"/>
</dbReference>
<evidence type="ECO:0000256" key="3">
    <source>
        <dbReference type="PROSITE-ProRule" id="PRU00708"/>
    </source>
</evidence>
<evidence type="ECO:0000256" key="1">
    <source>
        <dbReference type="ARBA" id="ARBA00007626"/>
    </source>
</evidence>
<dbReference type="InterPro" id="IPR011990">
    <property type="entry name" value="TPR-like_helical_dom_sf"/>
</dbReference>
<dbReference type="PROSITE" id="PS51375">
    <property type="entry name" value="PPR"/>
    <property type="match status" value="1"/>
</dbReference>
<comment type="caution">
    <text evidence="4">The sequence shown here is derived from an EMBL/GenBank/DDBJ whole genome shotgun (WGS) entry which is preliminary data.</text>
</comment>
<organism evidence="4">
    <name type="scientific">Tanacetum cinerariifolium</name>
    <name type="common">Dalmatian daisy</name>
    <name type="synonym">Chrysanthemum cinerariifolium</name>
    <dbReference type="NCBI Taxonomy" id="118510"/>
    <lineage>
        <taxon>Eukaryota</taxon>
        <taxon>Viridiplantae</taxon>
        <taxon>Streptophyta</taxon>
        <taxon>Embryophyta</taxon>
        <taxon>Tracheophyta</taxon>
        <taxon>Spermatophyta</taxon>
        <taxon>Magnoliopsida</taxon>
        <taxon>eudicotyledons</taxon>
        <taxon>Gunneridae</taxon>
        <taxon>Pentapetalae</taxon>
        <taxon>asterids</taxon>
        <taxon>campanulids</taxon>
        <taxon>Asterales</taxon>
        <taxon>Asteraceae</taxon>
        <taxon>Asteroideae</taxon>
        <taxon>Anthemideae</taxon>
        <taxon>Anthemidinae</taxon>
        <taxon>Tanacetum</taxon>
    </lineage>
</organism>
<name>A0A699WN32_TANCI</name>
<keyword evidence="2" id="KW-0677">Repeat</keyword>
<dbReference type="EMBL" id="BKCJ011718330">
    <property type="protein sequence ID" value="GFD48249.1"/>
    <property type="molecule type" value="Genomic_DNA"/>
</dbReference>